<sequence length="77" mass="8655">MGKENKPPTACDLASKLGSIWKDFQPWRPISLGHGFFEFQFDSLKDKPKAWSVGTYNLRPGLLRLSDHGLTARILAP</sequence>
<organism evidence="1 2">
    <name type="scientific">Trifolium medium</name>
    <dbReference type="NCBI Taxonomy" id="97028"/>
    <lineage>
        <taxon>Eukaryota</taxon>
        <taxon>Viridiplantae</taxon>
        <taxon>Streptophyta</taxon>
        <taxon>Embryophyta</taxon>
        <taxon>Tracheophyta</taxon>
        <taxon>Spermatophyta</taxon>
        <taxon>Magnoliopsida</taxon>
        <taxon>eudicotyledons</taxon>
        <taxon>Gunneridae</taxon>
        <taxon>Pentapetalae</taxon>
        <taxon>rosids</taxon>
        <taxon>fabids</taxon>
        <taxon>Fabales</taxon>
        <taxon>Fabaceae</taxon>
        <taxon>Papilionoideae</taxon>
        <taxon>50 kb inversion clade</taxon>
        <taxon>NPAAA clade</taxon>
        <taxon>Hologalegina</taxon>
        <taxon>IRL clade</taxon>
        <taxon>Trifolieae</taxon>
        <taxon>Trifolium</taxon>
    </lineage>
</organism>
<evidence type="ECO:0000313" key="2">
    <source>
        <dbReference type="Proteomes" id="UP000265520"/>
    </source>
</evidence>
<proteinExistence type="predicted"/>
<keyword evidence="2" id="KW-1185">Reference proteome</keyword>
<feature type="non-terminal residue" evidence="1">
    <location>
        <position position="77"/>
    </location>
</feature>
<name>A0A392PYT7_9FABA</name>
<dbReference type="Proteomes" id="UP000265520">
    <property type="component" value="Unassembled WGS sequence"/>
</dbReference>
<dbReference type="EMBL" id="LXQA010102074">
    <property type="protein sequence ID" value="MCI16709.1"/>
    <property type="molecule type" value="Genomic_DNA"/>
</dbReference>
<comment type="caution">
    <text evidence="1">The sequence shown here is derived from an EMBL/GenBank/DDBJ whole genome shotgun (WGS) entry which is preliminary data.</text>
</comment>
<protein>
    <submittedName>
        <fullName evidence="1">NBS resistance protein</fullName>
    </submittedName>
</protein>
<accession>A0A392PYT7</accession>
<reference evidence="1 2" key="1">
    <citation type="journal article" date="2018" name="Front. Plant Sci.">
        <title>Red Clover (Trifolium pratense) and Zigzag Clover (T. medium) - A Picture of Genomic Similarities and Differences.</title>
        <authorList>
            <person name="Dluhosova J."/>
            <person name="Istvanek J."/>
            <person name="Nedelnik J."/>
            <person name="Repkova J."/>
        </authorList>
    </citation>
    <scope>NUCLEOTIDE SEQUENCE [LARGE SCALE GENOMIC DNA]</scope>
    <source>
        <strain evidence="2">cv. 10/8</strain>
        <tissue evidence="1">Leaf</tissue>
    </source>
</reference>
<dbReference type="AlphaFoldDB" id="A0A392PYT7"/>
<evidence type="ECO:0000313" key="1">
    <source>
        <dbReference type="EMBL" id="MCI16709.1"/>
    </source>
</evidence>